<comment type="similarity">
    <text evidence="1 4">Belongs to the UPF0677 family.</text>
</comment>
<dbReference type="InterPro" id="IPR011610">
    <property type="entry name" value="SAM_mthyl_Trfase_ML2640-like"/>
</dbReference>
<protein>
    <recommendedName>
        <fullName evidence="4">S-adenosyl-L-methionine-dependent methyltransferase</fullName>
        <ecNumber evidence="4">2.1.1.-</ecNumber>
    </recommendedName>
</protein>
<dbReference type="AlphaFoldDB" id="A0A4R1RC18"/>
<comment type="function">
    <text evidence="4">Exhibits S-adenosyl-L-methionine-dependent methyltransferase activity.</text>
</comment>
<dbReference type="GO" id="GO:0008168">
    <property type="term" value="F:methyltransferase activity"/>
    <property type="evidence" value="ECO:0007669"/>
    <property type="project" value="UniProtKB-UniRule"/>
</dbReference>
<keyword evidence="5" id="KW-0472">Membrane</keyword>
<gene>
    <name evidence="6" type="ORF">EDC14_102124</name>
</gene>
<name>A0A4R1RC18_HYDET</name>
<evidence type="ECO:0000313" key="7">
    <source>
        <dbReference type="Proteomes" id="UP000295008"/>
    </source>
</evidence>
<dbReference type="RefSeq" id="WP_243662960.1">
    <property type="nucleotide sequence ID" value="NZ_SLUN01000021.1"/>
</dbReference>
<reference evidence="6 7" key="1">
    <citation type="submission" date="2019-03" db="EMBL/GenBank/DDBJ databases">
        <title>Genomic Encyclopedia of Type Strains, Phase IV (KMG-IV): sequencing the most valuable type-strain genomes for metagenomic binning, comparative biology and taxonomic classification.</title>
        <authorList>
            <person name="Goeker M."/>
        </authorList>
    </citation>
    <scope>NUCLEOTIDE SEQUENCE [LARGE SCALE GENOMIC DNA]</scope>
    <source>
        <strain evidence="6 7">LX-B</strain>
    </source>
</reference>
<dbReference type="Pfam" id="PF04072">
    <property type="entry name" value="LCM"/>
    <property type="match status" value="1"/>
</dbReference>
<dbReference type="InterPro" id="IPR029063">
    <property type="entry name" value="SAM-dependent_MTases_sf"/>
</dbReference>
<keyword evidence="5" id="KW-1133">Transmembrane helix</keyword>
<dbReference type="Gene3D" id="3.40.50.150">
    <property type="entry name" value="Vaccinia Virus protein VP39"/>
    <property type="match status" value="1"/>
</dbReference>
<accession>A0A4R1RC18</accession>
<proteinExistence type="inferred from homology"/>
<evidence type="ECO:0000256" key="5">
    <source>
        <dbReference type="SAM" id="Phobius"/>
    </source>
</evidence>
<evidence type="ECO:0000256" key="2">
    <source>
        <dbReference type="ARBA" id="ARBA00022603"/>
    </source>
</evidence>
<dbReference type="EC" id="2.1.1.-" evidence="4"/>
<dbReference type="NCBIfam" id="TIGR00027">
    <property type="entry name" value="mthyl_TIGR00027"/>
    <property type="match status" value="1"/>
</dbReference>
<keyword evidence="5" id="KW-0812">Transmembrane</keyword>
<dbReference type="Proteomes" id="UP000295008">
    <property type="component" value="Unassembled WGS sequence"/>
</dbReference>
<organism evidence="6 7">
    <name type="scientific">Hydrogenispora ethanolica</name>
    <dbReference type="NCBI Taxonomy" id="1082276"/>
    <lineage>
        <taxon>Bacteria</taxon>
        <taxon>Bacillati</taxon>
        <taxon>Bacillota</taxon>
        <taxon>Hydrogenispora</taxon>
    </lineage>
</organism>
<dbReference type="SUPFAM" id="SSF53335">
    <property type="entry name" value="S-adenosyl-L-methionine-dependent methyltransferases"/>
    <property type="match status" value="1"/>
</dbReference>
<keyword evidence="4" id="KW-0949">S-adenosyl-L-methionine</keyword>
<dbReference type="GO" id="GO:0032259">
    <property type="term" value="P:methylation"/>
    <property type="evidence" value="ECO:0007669"/>
    <property type="project" value="UniProtKB-KW"/>
</dbReference>
<feature type="transmembrane region" description="Helical" evidence="5">
    <location>
        <begin position="15"/>
        <end position="38"/>
    </location>
</feature>
<keyword evidence="3 6" id="KW-0808">Transferase</keyword>
<dbReference type="PANTHER" id="PTHR43619:SF2">
    <property type="entry name" value="S-ADENOSYL-L-METHIONINE-DEPENDENT METHYLTRANSFERASES SUPERFAMILY PROTEIN"/>
    <property type="match status" value="1"/>
</dbReference>
<dbReference type="InterPro" id="IPR007213">
    <property type="entry name" value="Ppm1/Ppm2/Tcmp"/>
</dbReference>
<dbReference type="EMBL" id="SLUN01000021">
    <property type="protein sequence ID" value="TCL63306.1"/>
    <property type="molecule type" value="Genomic_DNA"/>
</dbReference>
<dbReference type="PANTHER" id="PTHR43619">
    <property type="entry name" value="S-ADENOSYL-L-METHIONINE-DEPENDENT METHYLTRANSFERASE YKTD-RELATED"/>
    <property type="match status" value="1"/>
</dbReference>
<keyword evidence="7" id="KW-1185">Reference proteome</keyword>
<evidence type="ECO:0000256" key="3">
    <source>
        <dbReference type="ARBA" id="ARBA00022679"/>
    </source>
</evidence>
<comment type="caution">
    <text evidence="6">The sequence shown here is derived from an EMBL/GenBank/DDBJ whole genome shotgun (WGS) entry which is preliminary data.</text>
</comment>
<sequence>MNEYDQKAVVARNPIAAAAFYITNILLFPITLLGYVIWVGKILLAGGKSGASMTAQGPLSARWFEHNLGTREDEPANRLMMALSGVSPLGVRLAAGPMLLAQRLTGYVPKAFRYPFEGDVPPQYEASARIAFFDIAVDRHYADIDQFVILGAGFDTRAFRLPKDMRVKIFEVDMPKTQATKREMLAKAGIDLTGVTFVAADFEKDDWLARLVDAGFDPGKPTFFLWEGVIMYLDREAVLATLLKIASTVKGSAVAFDYFTTEPLDSRSLYWRYARATTNAAGEPLKFGIDSTPPSRERLAEMLASCGLSLVEQRTLGQETEGKRAWGGFAVAVVK</sequence>
<evidence type="ECO:0000256" key="1">
    <source>
        <dbReference type="ARBA" id="ARBA00008138"/>
    </source>
</evidence>
<evidence type="ECO:0000313" key="6">
    <source>
        <dbReference type="EMBL" id="TCL63306.1"/>
    </source>
</evidence>
<evidence type="ECO:0000256" key="4">
    <source>
        <dbReference type="RuleBase" id="RU362030"/>
    </source>
</evidence>
<keyword evidence="2 4" id="KW-0489">Methyltransferase</keyword>